<proteinExistence type="predicted"/>
<keyword evidence="3" id="KW-1185">Reference proteome</keyword>
<keyword evidence="1" id="KW-0812">Transmembrane</keyword>
<gene>
    <name evidence="2" type="ORF">FMOSSE_LOCUS2243</name>
</gene>
<name>A0A9N8VYX6_FUNMO</name>
<evidence type="ECO:0000256" key="1">
    <source>
        <dbReference type="SAM" id="Phobius"/>
    </source>
</evidence>
<evidence type="ECO:0000313" key="2">
    <source>
        <dbReference type="EMBL" id="CAG8465250.1"/>
    </source>
</evidence>
<feature type="transmembrane region" description="Helical" evidence="1">
    <location>
        <begin position="44"/>
        <end position="63"/>
    </location>
</feature>
<keyword evidence="1" id="KW-1133">Transmembrane helix</keyword>
<accession>A0A9N8VYX6</accession>
<dbReference type="AlphaFoldDB" id="A0A9N8VYX6"/>
<dbReference type="Proteomes" id="UP000789375">
    <property type="component" value="Unassembled WGS sequence"/>
</dbReference>
<keyword evidence="1" id="KW-0472">Membrane</keyword>
<reference evidence="2" key="1">
    <citation type="submission" date="2021-06" db="EMBL/GenBank/DDBJ databases">
        <authorList>
            <person name="Kallberg Y."/>
            <person name="Tangrot J."/>
            <person name="Rosling A."/>
        </authorList>
    </citation>
    <scope>NUCLEOTIDE SEQUENCE</scope>
    <source>
        <strain evidence="2">87-6 pot B 2015</strain>
    </source>
</reference>
<sequence>MTLLLKLTALIKIYYYVNVRISDFYMYDSSFISSSRDWIIRVGYNTYVTTILLGLTNSLFYFITMRIIWKRWAIGKSNDNKVSNNHEPFIDMEHIDEMDDSTIGNSDIDDDVEDSEVLIRISSEM</sequence>
<dbReference type="EMBL" id="CAJVPP010000285">
    <property type="protein sequence ID" value="CAG8465250.1"/>
    <property type="molecule type" value="Genomic_DNA"/>
</dbReference>
<evidence type="ECO:0000313" key="3">
    <source>
        <dbReference type="Proteomes" id="UP000789375"/>
    </source>
</evidence>
<protein>
    <submittedName>
        <fullName evidence="2">14040_t:CDS:1</fullName>
    </submittedName>
</protein>
<comment type="caution">
    <text evidence="2">The sequence shown here is derived from an EMBL/GenBank/DDBJ whole genome shotgun (WGS) entry which is preliminary data.</text>
</comment>
<organism evidence="2 3">
    <name type="scientific">Funneliformis mosseae</name>
    <name type="common">Endomycorrhizal fungus</name>
    <name type="synonym">Glomus mosseae</name>
    <dbReference type="NCBI Taxonomy" id="27381"/>
    <lineage>
        <taxon>Eukaryota</taxon>
        <taxon>Fungi</taxon>
        <taxon>Fungi incertae sedis</taxon>
        <taxon>Mucoromycota</taxon>
        <taxon>Glomeromycotina</taxon>
        <taxon>Glomeromycetes</taxon>
        <taxon>Glomerales</taxon>
        <taxon>Glomeraceae</taxon>
        <taxon>Funneliformis</taxon>
    </lineage>
</organism>